<comment type="caution">
    <text evidence="7">The sequence shown here is derived from an EMBL/GenBank/DDBJ whole genome shotgun (WGS) entry which is preliminary data.</text>
</comment>
<feature type="active site" description="Nucleophile" evidence="5">
    <location>
        <position position="9"/>
    </location>
</feature>
<reference evidence="7 8" key="2">
    <citation type="journal article" date="2012" name="Open Biol.">
        <title>Characteristics of nucleosomes and linker DNA regions on the genome of the basidiomycete Mixia osmundae revealed by mono- and dinucleosome mapping.</title>
        <authorList>
            <person name="Nishida H."/>
            <person name="Kondo S."/>
            <person name="Matsumoto T."/>
            <person name="Suzuki Y."/>
            <person name="Yoshikawa H."/>
            <person name="Taylor T.D."/>
            <person name="Sugiyama J."/>
        </authorList>
    </citation>
    <scope>NUCLEOTIDE SEQUENCE [LARGE SCALE GENOMIC DNA]</scope>
    <source>
        <strain evidence="8">CBS 9802 / IAM 14324 / JCM 22182 / KY 12970</strain>
    </source>
</reference>
<dbReference type="OrthoDB" id="10267182at2759"/>
<dbReference type="GO" id="GO:0046872">
    <property type="term" value="F:metal ion binding"/>
    <property type="evidence" value="ECO:0007669"/>
    <property type="project" value="UniProtKB-KW"/>
</dbReference>
<dbReference type="STRING" id="764103.G7E2J0"/>
<evidence type="ECO:0000256" key="2">
    <source>
        <dbReference type="ARBA" id="ARBA00022723"/>
    </source>
</evidence>
<dbReference type="PIRSF" id="PIRSF031051">
    <property type="entry name" value="PyrdxlP_Pase_PHOSPHO2"/>
    <property type="match status" value="1"/>
</dbReference>
<dbReference type="InParanoid" id="G7E2J0"/>
<dbReference type="NCBIfam" id="TIGR01489">
    <property type="entry name" value="DKMTPPase-SF"/>
    <property type="match status" value="1"/>
</dbReference>
<feature type="binding site" evidence="6">
    <location>
        <position position="11"/>
    </location>
    <ligand>
        <name>Mg(2+)</name>
        <dbReference type="ChEBI" id="CHEBI:18420"/>
    </ligand>
</feature>
<evidence type="ECO:0000256" key="4">
    <source>
        <dbReference type="ARBA" id="ARBA00022842"/>
    </source>
</evidence>
<dbReference type="PANTHER" id="PTHR20889:SF12">
    <property type="entry name" value="LP01149P"/>
    <property type="match status" value="1"/>
</dbReference>
<dbReference type="eggNOG" id="KOG3120">
    <property type="taxonomic scope" value="Eukaryota"/>
</dbReference>
<dbReference type="InterPro" id="IPR023214">
    <property type="entry name" value="HAD_sf"/>
</dbReference>
<evidence type="ECO:0000313" key="7">
    <source>
        <dbReference type="EMBL" id="GAA97050.1"/>
    </source>
</evidence>
<dbReference type="AlphaFoldDB" id="G7E2J0"/>
<evidence type="ECO:0000256" key="3">
    <source>
        <dbReference type="ARBA" id="ARBA00022801"/>
    </source>
</evidence>
<sequence length="236" mass="27480">MVKRLVVFDFDWSLVDQDTDRYVFECLQPELRKSMKVDKAHVQWTDLMARNLGKLHEQGFTRQQIEESLQELPFHRAMRRGVRSLKERTQTTLFCLSNSNSIFIDTILKHHRMTDIFSEIVTNPAEWDDTGLLKLRRRISPEEQQHNCKVGCSPNMCKGTELAAYLERHGGFDQVIYVGDGGNDMCPVLTLRSQDLALVRTGRELQRRIAREGGTRCEIKYWGGAWEVEQIFNTMQ</sequence>
<gene>
    <name evidence="7" type="primary">Mo03725</name>
    <name evidence="7" type="ORF">E5Q_03725</name>
</gene>
<dbReference type="Pfam" id="PF06888">
    <property type="entry name" value="Put_Phosphatase"/>
    <property type="match status" value="1"/>
</dbReference>
<protein>
    <recommendedName>
        <fullName evidence="9">Phosphatase phospho-type</fullName>
    </recommendedName>
</protein>
<feature type="active site" description="Proton donor" evidence="5">
    <location>
        <position position="11"/>
    </location>
</feature>
<dbReference type="Gene3D" id="3.40.50.1000">
    <property type="entry name" value="HAD superfamily/HAD-like"/>
    <property type="match status" value="1"/>
</dbReference>
<dbReference type="SUPFAM" id="SSF56784">
    <property type="entry name" value="HAD-like"/>
    <property type="match status" value="1"/>
</dbReference>
<dbReference type="HOGENOM" id="CLU_068983_1_0_1"/>
<reference evidence="7 8" key="1">
    <citation type="journal article" date="2011" name="J. Gen. Appl. Microbiol.">
        <title>Draft genome sequencing of the enigmatic basidiomycete Mixia osmundae.</title>
        <authorList>
            <person name="Nishida H."/>
            <person name="Nagatsuka Y."/>
            <person name="Sugiyama J."/>
        </authorList>
    </citation>
    <scope>NUCLEOTIDE SEQUENCE [LARGE SCALE GENOMIC DNA]</scope>
    <source>
        <strain evidence="8">CBS 9802 / IAM 14324 / JCM 22182 / KY 12970</strain>
    </source>
</reference>
<accession>G7E2J0</accession>
<dbReference type="PANTHER" id="PTHR20889">
    <property type="entry name" value="PHOSPHATASE, ORPHAN 1, 2"/>
    <property type="match status" value="1"/>
</dbReference>
<keyword evidence="4 6" id="KW-0460">Magnesium</keyword>
<dbReference type="Proteomes" id="UP000009131">
    <property type="component" value="Unassembled WGS sequence"/>
</dbReference>
<proteinExistence type="predicted"/>
<evidence type="ECO:0000256" key="6">
    <source>
        <dbReference type="PIRSR" id="PIRSR031051-3"/>
    </source>
</evidence>
<feature type="binding site" evidence="6">
    <location>
        <position position="180"/>
    </location>
    <ligand>
        <name>Mg(2+)</name>
        <dbReference type="ChEBI" id="CHEBI:18420"/>
    </ligand>
</feature>
<name>G7E2J0_MIXOS</name>
<dbReference type="InterPro" id="IPR036412">
    <property type="entry name" value="HAD-like_sf"/>
</dbReference>
<evidence type="ECO:0000313" key="8">
    <source>
        <dbReference type="Proteomes" id="UP000009131"/>
    </source>
</evidence>
<keyword evidence="8" id="KW-1185">Reference proteome</keyword>
<dbReference type="NCBIfam" id="TIGR01488">
    <property type="entry name" value="HAD-SF-IB"/>
    <property type="match status" value="1"/>
</dbReference>
<evidence type="ECO:0008006" key="9">
    <source>
        <dbReference type="Google" id="ProtNLM"/>
    </source>
</evidence>
<evidence type="ECO:0000256" key="1">
    <source>
        <dbReference type="ARBA" id="ARBA00001946"/>
    </source>
</evidence>
<dbReference type="GO" id="GO:0016791">
    <property type="term" value="F:phosphatase activity"/>
    <property type="evidence" value="ECO:0007669"/>
    <property type="project" value="InterPro"/>
</dbReference>
<keyword evidence="2 6" id="KW-0479">Metal-binding</keyword>
<dbReference type="InterPro" id="IPR016965">
    <property type="entry name" value="Pase_PHOSPHO-typ"/>
</dbReference>
<organism evidence="7 8">
    <name type="scientific">Mixia osmundae (strain CBS 9802 / IAM 14324 / JCM 22182 / KY 12970)</name>
    <dbReference type="NCBI Taxonomy" id="764103"/>
    <lineage>
        <taxon>Eukaryota</taxon>
        <taxon>Fungi</taxon>
        <taxon>Dikarya</taxon>
        <taxon>Basidiomycota</taxon>
        <taxon>Pucciniomycotina</taxon>
        <taxon>Mixiomycetes</taxon>
        <taxon>Mixiales</taxon>
        <taxon>Mixiaceae</taxon>
        <taxon>Mixia</taxon>
    </lineage>
</organism>
<comment type="cofactor">
    <cofactor evidence="1 6">
        <name>Mg(2+)</name>
        <dbReference type="ChEBI" id="CHEBI:18420"/>
    </cofactor>
</comment>
<evidence type="ECO:0000256" key="5">
    <source>
        <dbReference type="PIRSR" id="PIRSR031051-1"/>
    </source>
</evidence>
<keyword evidence="3" id="KW-0378">Hydrolase</keyword>
<dbReference type="EMBL" id="BABT02000110">
    <property type="protein sequence ID" value="GAA97050.1"/>
    <property type="molecule type" value="Genomic_DNA"/>
</dbReference>
<feature type="binding site" evidence="6">
    <location>
        <position position="9"/>
    </location>
    <ligand>
        <name>Mg(2+)</name>
        <dbReference type="ChEBI" id="CHEBI:18420"/>
    </ligand>
</feature>
<dbReference type="InterPro" id="IPR006384">
    <property type="entry name" value="HAD_hydro_PyrdxlP_Pase-like"/>
</dbReference>